<feature type="region of interest" description="Disordered" evidence="1">
    <location>
        <begin position="1"/>
        <end position="119"/>
    </location>
</feature>
<evidence type="ECO:0000313" key="3">
    <source>
        <dbReference type="Proteomes" id="UP000053676"/>
    </source>
</evidence>
<protein>
    <submittedName>
        <fullName evidence="2">Uncharacterized protein</fullName>
    </submittedName>
</protein>
<name>W2TPW8_NECAM</name>
<dbReference type="EMBL" id="KI658016">
    <property type="protein sequence ID" value="ETN84125.1"/>
    <property type="molecule type" value="Genomic_DNA"/>
</dbReference>
<feature type="compositionally biased region" description="Pro residues" evidence="1">
    <location>
        <begin position="96"/>
        <end position="108"/>
    </location>
</feature>
<feature type="compositionally biased region" description="Basic and acidic residues" evidence="1">
    <location>
        <begin position="110"/>
        <end position="119"/>
    </location>
</feature>
<evidence type="ECO:0000256" key="1">
    <source>
        <dbReference type="SAM" id="MobiDB-lite"/>
    </source>
</evidence>
<dbReference type="KEGG" id="nai:NECAME_17237"/>
<reference evidence="3" key="1">
    <citation type="journal article" date="2014" name="Nat. Genet.">
        <title>Genome of the human hookworm Necator americanus.</title>
        <authorList>
            <person name="Tang Y.T."/>
            <person name="Gao X."/>
            <person name="Rosa B.A."/>
            <person name="Abubucker S."/>
            <person name="Hallsworth-Pepin K."/>
            <person name="Martin J."/>
            <person name="Tyagi R."/>
            <person name="Heizer E."/>
            <person name="Zhang X."/>
            <person name="Bhonagiri-Palsikar V."/>
            <person name="Minx P."/>
            <person name="Warren W.C."/>
            <person name="Wang Q."/>
            <person name="Zhan B."/>
            <person name="Hotez P.J."/>
            <person name="Sternberg P.W."/>
            <person name="Dougall A."/>
            <person name="Gaze S.T."/>
            <person name="Mulvenna J."/>
            <person name="Sotillo J."/>
            <person name="Ranganathan S."/>
            <person name="Rabelo E.M."/>
            <person name="Wilson R.K."/>
            <person name="Felgner P.L."/>
            <person name="Bethony J."/>
            <person name="Hawdon J.M."/>
            <person name="Gasser R.B."/>
            <person name="Loukas A."/>
            <person name="Mitreva M."/>
        </authorList>
    </citation>
    <scope>NUCLEOTIDE SEQUENCE [LARGE SCALE GENOMIC DNA]</scope>
</reference>
<organism evidence="2 3">
    <name type="scientific">Necator americanus</name>
    <name type="common">Human hookworm</name>
    <dbReference type="NCBI Taxonomy" id="51031"/>
    <lineage>
        <taxon>Eukaryota</taxon>
        <taxon>Metazoa</taxon>
        <taxon>Ecdysozoa</taxon>
        <taxon>Nematoda</taxon>
        <taxon>Chromadorea</taxon>
        <taxon>Rhabditida</taxon>
        <taxon>Rhabditina</taxon>
        <taxon>Rhabditomorpha</taxon>
        <taxon>Strongyloidea</taxon>
        <taxon>Ancylostomatidae</taxon>
        <taxon>Bunostominae</taxon>
        <taxon>Necator</taxon>
    </lineage>
</organism>
<dbReference type="AlphaFoldDB" id="W2TPW8"/>
<gene>
    <name evidence="2" type="ORF">NECAME_17237</name>
</gene>
<dbReference type="Proteomes" id="UP000053676">
    <property type="component" value="Unassembled WGS sequence"/>
</dbReference>
<accession>W2TPW8</accession>
<sequence>MMFQGIRHNEEVVVSPYSESDDGLTVDPHNETRNGKSTTMLNAERPTSVRSVRFSEKQANNHQTGPAENQSADPSNGASSEYEEALNLPASIAYPPSSPPAYQSPPTMPKSEEHKRTFA</sequence>
<feature type="compositionally biased region" description="Polar residues" evidence="1">
    <location>
        <begin position="57"/>
        <end position="79"/>
    </location>
</feature>
<evidence type="ECO:0000313" key="2">
    <source>
        <dbReference type="EMBL" id="ETN84125.1"/>
    </source>
</evidence>
<proteinExistence type="predicted"/>
<keyword evidence="3" id="KW-1185">Reference proteome</keyword>